<comment type="caution">
    <text evidence="1">The sequence shown here is derived from an EMBL/GenBank/DDBJ whole genome shotgun (WGS) entry which is preliminary data.</text>
</comment>
<dbReference type="EMBL" id="CAICTM010003202">
    <property type="protein sequence ID" value="CAB9531043.1"/>
    <property type="molecule type" value="Genomic_DNA"/>
</dbReference>
<dbReference type="PANTHER" id="PTHR43642">
    <property type="entry name" value="HYBRID SIGNAL TRANSDUCTION HISTIDINE KINASE G"/>
    <property type="match status" value="1"/>
</dbReference>
<dbReference type="OrthoDB" id="45468at2759"/>
<sequence>MIEVSFTSGQKLGSVLENINDTYLSQCEALHASDDYAWMIRSIWQAILNLTGFAKGPCVLTGDAMKKEDMVGAVPKTHIVFHILKHFVCVVFGNYQLGAELSLERAKVKETMGPMGPWDHFLRALSFYAAVKSCRSKSQRRKYRCAANASHKVVKTLVKKGSVKVIHHLELLNAERAAIDGCKNVNDLYSTAGRSATRGGYIQDAAIVSERHSLYFMAHNDDTGATFRMKDAAERYHAWGATAKVNQLREKYPQILDF</sequence>
<protein>
    <submittedName>
        <fullName evidence="1">Transcriptional regulator</fullName>
    </submittedName>
</protein>
<dbReference type="PANTHER" id="PTHR43642:SF1">
    <property type="entry name" value="HYBRID SIGNAL TRANSDUCTION HISTIDINE KINASE G"/>
    <property type="match status" value="1"/>
</dbReference>
<reference evidence="1" key="1">
    <citation type="submission" date="2020-06" db="EMBL/GenBank/DDBJ databases">
        <authorList>
            <consortium name="Plant Systems Biology data submission"/>
        </authorList>
    </citation>
    <scope>NUCLEOTIDE SEQUENCE</scope>
    <source>
        <strain evidence="1">D6</strain>
    </source>
</reference>
<gene>
    <name evidence="1" type="ORF">SEMRO_3204_G345190.1</name>
</gene>
<accession>A0A9N8I172</accession>
<proteinExistence type="predicted"/>
<dbReference type="InterPro" id="IPR053159">
    <property type="entry name" value="Hybrid_Histidine_Kinase"/>
</dbReference>
<dbReference type="Proteomes" id="UP001153069">
    <property type="component" value="Unassembled WGS sequence"/>
</dbReference>
<organism evidence="1 2">
    <name type="scientific">Seminavis robusta</name>
    <dbReference type="NCBI Taxonomy" id="568900"/>
    <lineage>
        <taxon>Eukaryota</taxon>
        <taxon>Sar</taxon>
        <taxon>Stramenopiles</taxon>
        <taxon>Ochrophyta</taxon>
        <taxon>Bacillariophyta</taxon>
        <taxon>Bacillariophyceae</taxon>
        <taxon>Bacillariophycidae</taxon>
        <taxon>Naviculales</taxon>
        <taxon>Naviculaceae</taxon>
        <taxon>Seminavis</taxon>
    </lineage>
</organism>
<evidence type="ECO:0000313" key="1">
    <source>
        <dbReference type="EMBL" id="CAB9531043.1"/>
    </source>
</evidence>
<evidence type="ECO:0000313" key="2">
    <source>
        <dbReference type="Proteomes" id="UP001153069"/>
    </source>
</evidence>
<dbReference type="AlphaFoldDB" id="A0A9N8I172"/>
<keyword evidence="2" id="KW-1185">Reference proteome</keyword>
<name>A0A9N8I172_9STRA</name>